<dbReference type="Gene3D" id="3.60.10.10">
    <property type="entry name" value="Endonuclease/exonuclease/phosphatase"/>
    <property type="match status" value="1"/>
</dbReference>
<dbReference type="PANTHER" id="PTHR33710">
    <property type="entry name" value="BNAC02G09200D PROTEIN"/>
    <property type="match status" value="1"/>
</dbReference>
<accession>A0AAD9TUB2</accession>
<dbReference type="Proteomes" id="UP001280121">
    <property type="component" value="Unassembled WGS sequence"/>
</dbReference>
<dbReference type="PANTHER" id="PTHR33710:SF83">
    <property type="entry name" value="ENDONUCLEASE_EXONUCLEASE_PHOSPHATASE DOMAIN-CONTAINING PROTEIN"/>
    <property type="match status" value="1"/>
</dbReference>
<protein>
    <recommendedName>
        <fullName evidence="1">Endonuclease/exonuclease/phosphatase domain-containing protein</fullName>
    </recommendedName>
</protein>
<dbReference type="GO" id="GO:0003824">
    <property type="term" value="F:catalytic activity"/>
    <property type="evidence" value="ECO:0007669"/>
    <property type="project" value="InterPro"/>
</dbReference>
<dbReference type="InterPro" id="IPR036691">
    <property type="entry name" value="Endo/exonu/phosph_ase_sf"/>
</dbReference>
<comment type="caution">
    <text evidence="2">The sequence shown here is derived from an EMBL/GenBank/DDBJ whole genome shotgun (WGS) entry which is preliminary data.</text>
</comment>
<dbReference type="EMBL" id="JANJYI010000007">
    <property type="protein sequence ID" value="KAK2642073.1"/>
    <property type="molecule type" value="Genomic_DNA"/>
</dbReference>
<organism evidence="2 3">
    <name type="scientific">Dipteronia dyeriana</name>
    <dbReference type="NCBI Taxonomy" id="168575"/>
    <lineage>
        <taxon>Eukaryota</taxon>
        <taxon>Viridiplantae</taxon>
        <taxon>Streptophyta</taxon>
        <taxon>Embryophyta</taxon>
        <taxon>Tracheophyta</taxon>
        <taxon>Spermatophyta</taxon>
        <taxon>Magnoliopsida</taxon>
        <taxon>eudicotyledons</taxon>
        <taxon>Gunneridae</taxon>
        <taxon>Pentapetalae</taxon>
        <taxon>rosids</taxon>
        <taxon>malvids</taxon>
        <taxon>Sapindales</taxon>
        <taxon>Sapindaceae</taxon>
        <taxon>Hippocastanoideae</taxon>
        <taxon>Acereae</taxon>
        <taxon>Dipteronia</taxon>
    </lineage>
</organism>
<reference evidence="2" key="1">
    <citation type="journal article" date="2023" name="Plant J.">
        <title>Genome sequences and population genomics provide insights into the demographic history, inbreeding, and mutation load of two 'living fossil' tree species of Dipteronia.</title>
        <authorList>
            <person name="Feng Y."/>
            <person name="Comes H.P."/>
            <person name="Chen J."/>
            <person name="Zhu S."/>
            <person name="Lu R."/>
            <person name="Zhang X."/>
            <person name="Li P."/>
            <person name="Qiu J."/>
            <person name="Olsen K.M."/>
            <person name="Qiu Y."/>
        </authorList>
    </citation>
    <scope>NUCLEOTIDE SEQUENCE</scope>
    <source>
        <strain evidence="2">KIB01</strain>
    </source>
</reference>
<gene>
    <name evidence="2" type="ORF">Ddye_023836</name>
</gene>
<dbReference type="AlphaFoldDB" id="A0AAD9TUB2"/>
<evidence type="ECO:0000313" key="3">
    <source>
        <dbReference type="Proteomes" id="UP001280121"/>
    </source>
</evidence>
<name>A0AAD9TUB2_9ROSI</name>
<dbReference type="Pfam" id="PF03372">
    <property type="entry name" value="Exo_endo_phos"/>
    <property type="match status" value="1"/>
</dbReference>
<keyword evidence="3" id="KW-1185">Reference proteome</keyword>
<sequence>METKAEHSLLGLYRVHLDFTGKLVVDKIRRIGGLCIFWSDKVSVTLLSYSRFHINAQIGSHDLKVWHLKGMYGNPEPDQRCHAWTLIPRLKDLSTLPWLCFGDFNEILFDTENSGGSPQPRWLMENFREALNYCDLDDLDGFSGPRFTWSNKRDRGLVQERIDRAVCCYRWKQLFAFLNVLHLDFWSSDQRALQIEVLDVKS</sequence>
<dbReference type="SUPFAM" id="SSF56219">
    <property type="entry name" value="DNase I-like"/>
    <property type="match status" value="1"/>
</dbReference>
<evidence type="ECO:0000313" key="2">
    <source>
        <dbReference type="EMBL" id="KAK2642073.1"/>
    </source>
</evidence>
<feature type="domain" description="Endonuclease/exonuclease/phosphatase" evidence="1">
    <location>
        <begin position="34"/>
        <end position="189"/>
    </location>
</feature>
<evidence type="ECO:0000259" key="1">
    <source>
        <dbReference type="Pfam" id="PF03372"/>
    </source>
</evidence>
<proteinExistence type="predicted"/>
<dbReference type="InterPro" id="IPR005135">
    <property type="entry name" value="Endo/exonuclease/phosphatase"/>
</dbReference>